<feature type="transmembrane region" description="Helical" evidence="2">
    <location>
        <begin position="159"/>
        <end position="177"/>
    </location>
</feature>
<dbReference type="PANTHER" id="PTHR23028:SF53">
    <property type="entry name" value="ACYL_TRANSF_3 DOMAIN-CONTAINING PROTEIN"/>
    <property type="match status" value="1"/>
</dbReference>
<dbReference type="PANTHER" id="PTHR23028">
    <property type="entry name" value="ACETYLTRANSFERASE"/>
    <property type="match status" value="1"/>
</dbReference>
<feature type="transmembrane region" description="Helical" evidence="2">
    <location>
        <begin position="351"/>
        <end position="373"/>
    </location>
</feature>
<dbReference type="EMBL" id="JAVREM010000002">
    <property type="protein sequence ID" value="MDT0317193.1"/>
    <property type="molecule type" value="Genomic_DNA"/>
</dbReference>
<reference evidence="5" key="1">
    <citation type="submission" date="2023-07" db="EMBL/GenBank/DDBJ databases">
        <title>30 novel species of actinomycetes from the DSMZ collection.</title>
        <authorList>
            <person name="Nouioui I."/>
        </authorList>
    </citation>
    <scope>NUCLEOTIDE SEQUENCE [LARGE SCALE GENOMIC DNA]</scope>
    <source>
        <strain evidence="5">DSM 44918</strain>
    </source>
</reference>
<dbReference type="InterPro" id="IPR002656">
    <property type="entry name" value="Acyl_transf_3_dom"/>
</dbReference>
<name>A0ABU2LIW6_9ACTN</name>
<dbReference type="Proteomes" id="UP001183420">
    <property type="component" value="Unassembled WGS sequence"/>
</dbReference>
<keyword evidence="2" id="KW-0472">Membrane</keyword>
<dbReference type="EC" id="2.3.-.-" evidence="4"/>
<evidence type="ECO:0000313" key="5">
    <source>
        <dbReference type="Proteomes" id="UP001183420"/>
    </source>
</evidence>
<accession>A0ABU2LIW6</accession>
<feature type="transmembrane region" description="Helical" evidence="2">
    <location>
        <begin position="261"/>
        <end position="278"/>
    </location>
</feature>
<feature type="transmembrane region" description="Helical" evidence="2">
    <location>
        <begin position="70"/>
        <end position="90"/>
    </location>
</feature>
<feature type="transmembrane region" description="Helical" evidence="2">
    <location>
        <begin position="29"/>
        <end position="50"/>
    </location>
</feature>
<organism evidence="4 5">
    <name type="scientific">Streptomyces millisiae</name>
    <dbReference type="NCBI Taxonomy" id="3075542"/>
    <lineage>
        <taxon>Bacteria</taxon>
        <taxon>Bacillati</taxon>
        <taxon>Actinomycetota</taxon>
        <taxon>Actinomycetes</taxon>
        <taxon>Kitasatosporales</taxon>
        <taxon>Streptomycetaceae</taxon>
        <taxon>Streptomyces</taxon>
    </lineage>
</organism>
<feature type="transmembrane region" description="Helical" evidence="2">
    <location>
        <begin position="318"/>
        <end position="339"/>
    </location>
</feature>
<keyword evidence="5" id="KW-1185">Reference proteome</keyword>
<evidence type="ECO:0000256" key="2">
    <source>
        <dbReference type="SAM" id="Phobius"/>
    </source>
</evidence>
<evidence type="ECO:0000259" key="3">
    <source>
        <dbReference type="Pfam" id="PF01757"/>
    </source>
</evidence>
<feature type="region of interest" description="Disordered" evidence="1">
    <location>
        <begin position="1"/>
        <end position="21"/>
    </location>
</feature>
<evidence type="ECO:0000313" key="4">
    <source>
        <dbReference type="EMBL" id="MDT0317193.1"/>
    </source>
</evidence>
<feature type="transmembrane region" description="Helical" evidence="2">
    <location>
        <begin position="284"/>
        <end position="306"/>
    </location>
</feature>
<feature type="transmembrane region" description="Helical" evidence="2">
    <location>
        <begin position="111"/>
        <end position="128"/>
    </location>
</feature>
<dbReference type="GO" id="GO:0016746">
    <property type="term" value="F:acyltransferase activity"/>
    <property type="evidence" value="ECO:0007669"/>
    <property type="project" value="UniProtKB-KW"/>
</dbReference>
<sequence length="395" mass="43225">MDLSARSRTGVERAESPARPPSLPSLTGLRFFAALLVFFAHVVMPVNLVNQVAPVNPFANETIADGLGHWFGHSGYVGVSFFFVLSGFVLTWSRRPAEGVLAFWRRRLLKVFPNHLVVWALVMALFAAEVTPVRAWLPNLFLVHAFVPDVELLTSVNSLSWSLSCELLFYLLFPFLVRPLLRIPERLLWPAAGAAVAGVAAVSLLSAHVIPAGAASALGTDLDLGLSQLWFAYFFPPSRLFEFVLGVVLARLVVAGRWPRLPVPWVVALAVAGYVVATEGPAPYYFALATIVPVAAVIGAAATADLRGARTPLNRPVTIWLGQVSFAFYMVQTVGIFYLRDALFGTETYGVAAGTGIVVLLFGLNLSLGWLLYRQVEDPVMRRFGRSRRRTHRPA</sequence>
<gene>
    <name evidence="4" type="ORF">RNC47_02435</name>
</gene>
<feature type="transmembrane region" description="Helical" evidence="2">
    <location>
        <begin position="189"/>
        <end position="210"/>
    </location>
</feature>
<comment type="caution">
    <text evidence="4">The sequence shown here is derived from an EMBL/GenBank/DDBJ whole genome shotgun (WGS) entry which is preliminary data.</text>
</comment>
<keyword evidence="2" id="KW-0812">Transmembrane</keyword>
<keyword evidence="4" id="KW-0808">Transferase</keyword>
<proteinExistence type="predicted"/>
<dbReference type="Pfam" id="PF01757">
    <property type="entry name" value="Acyl_transf_3"/>
    <property type="match status" value="1"/>
</dbReference>
<protein>
    <submittedName>
        <fullName evidence="4">Acyltransferase</fullName>
        <ecNumber evidence="4">2.3.-.-</ecNumber>
    </submittedName>
</protein>
<keyword evidence="4" id="KW-0012">Acyltransferase</keyword>
<keyword evidence="2" id="KW-1133">Transmembrane helix</keyword>
<dbReference type="InterPro" id="IPR050879">
    <property type="entry name" value="Acyltransferase_3"/>
</dbReference>
<feature type="domain" description="Acyltransferase 3" evidence="3">
    <location>
        <begin position="25"/>
        <end position="374"/>
    </location>
</feature>
<dbReference type="RefSeq" id="WP_311595047.1">
    <property type="nucleotide sequence ID" value="NZ_JAVREM010000002.1"/>
</dbReference>
<feature type="transmembrane region" description="Helical" evidence="2">
    <location>
        <begin position="230"/>
        <end position="254"/>
    </location>
</feature>
<evidence type="ECO:0000256" key="1">
    <source>
        <dbReference type="SAM" id="MobiDB-lite"/>
    </source>
</evidence>